<gene>
    <name evidence="1" type="ORF">BDD14_5196</name>
</gene>
<evidence type="ECO:0000313" key="2">
    <source>
        <dbReference type="Proteomes" id="UP000292958"/>
    </source>
</evidence>
<dbReference type="EMBL" id="SHKW01000001">
    <property type="protein sequence ID" value="RZU43527.1"/>
    <property type="molecule type" value="Genomic_DNA"/>
</dbReference>
<dbReference type="Proteomes" id="UP000292958">
    <property type="component" value="Unassembled WGS sequence"/>
</dbReference>
<keyword evidence="2" id="KW-1185">Reference proteome</keyword>
<evidence type="ECO:0000313" key="1">
    <source>
        <dbReference type="EMBL" id="RZU43527.1"/>
    </source>
</evidence>
<organism evidence="1 2">
    <name type="scientific">Edaphobacter modestus</name>
    <dbReference type="NCBI Taxonomy" id="388466"/>
    <lineage>
        <taxon>Bacteria</taxon>
        <taxon>Pseudomonadati</taxon>
        <taxon>Acidobacteriota</taxon>
        <taxon>Terriglobia</taxon>
        <taxon>Terriglobales</taxon>
        <taxon>Acidobacteriaceae</taxon>
        <taxon>Edaphobacter</taxon>
    </lineage>
</organism>
<accession>A0A4Q7Z002</accession>
<reference evidence="1 2" key="1">
    <citation type="submission" date="2019-02" db="EMBL/GenBank/DDBJ databases">
        <title>Genomic Encyclopedia of Archaeal and Bacterial Type Strains, Phase II (KMG-II): from individual species to whole genera.</title>
        <authorList>
            <person name="Goeker M."/>
        </authorList>
    </citation>
    <scope>NUCLEOTIDE SEQUENCE [LARGE SCALE GENOMIC DNA]</scope>
    <source>
        <strain evidence="1 2">DSM 18101</strain>
    </source>
</reference>
<comment type="caution">
    <text evidence="1">The sequence shown here is derived from an EMBL/GenBank/DDBJ whole genome shotgun (WGS) entry which is preliminary data.</text>
</comment>
<dbReference type="AlphaFoldDB" id="A0A4Q7Z002"/>
<sequence>MSLHRDRTYRVHKDFSTNRIDPFSLFIRYNRQEDTVRVSHTAQLYEFGNEDGETGGEFRSLLTRSPQFALPACQLRERRKQLK</sequence>
<name>A0A4Q7Z002_9BACT</name>
<proteinExistence type="predicted"/>
<protein>
    <submittedName>
        <fullName evidence="1">Uncharacterized protein</fullName>
    </submittedName>
</protein>